<organism evidence="1 2">
    <name type="scientific">Pontivivens ytuae</name>
    <dbReference type="NCBI Taxonomy" id="2789856"/>
    <lineage>
        <taxon>Bacteria</taxon>
        <taxon>Pseudomonadati</taxon>
        <taxon>Pseudomonadota</taxon>
        <taxon>Alphaproteobacteria</taxon>
        <taxon>Rhodobacterales</taxon>
        <taxon>Paracoccaceae</taxon>
        <taxon>Pontivivens</taxon>
    </lineage>
</organism>
<name>A0A7S9QF86_9RHOB</name>
<dbReference type="AlphaFoldDB" id="A0A7S9QF86"/>
<keyword evidence="2" id="KW-1185">Reference proteome</keyword>
<dbReference type="Proteomes" id="UP000594800">
    <property type="component" value="Chromosome"/>
</dbReference>
<gene>
    <name evidence="1" type="ORF">I0K15_15570</name>
</gene>
<evidence type="ECO:0000313" key="2">
    <source>
        <dbReference type="Proteomes" id="UP000594800"/>
    </source>
</evidence>
<sequence length="25" mass="2813">MSVWIDGGDLAARRFDRALTMLQCS</sequence>
<proteinExistence type="predicted"/>
<dbReference type="EMBL" id="CP064942">
    <property type="protein sequence ID" value="QPH56242.1"/>
    <property type="molecule type" value="Genomic_DNA"/>
</dbReference>
<dbReference type="KEGG" id="poz:I0K15_15570"/>
<protein>
    <submittedName>
        <fullName evidence="1">Uncharacterized protein</fullName>
    </submittedName>
</protein>
<accession>A0A7S9QF86</accession>
<reference evidence="1 2" key="1">
    <citation type="submission" date="2020-11" db="EMBL/GenBank/DDBJ databases">
        <title>Description of Pontivivens ytuae sp. nov. isolated from deep sea sediment of Mariana Trench.</title>
        <authorList>
            <person name="Wang Z."/>
            <person name="Sun Q.-L."/>
            <person name="Xu X.-D."/>
            <person name="Tang Y.-Z."/>
            <person name="Zhang J."/>
        </authorList>
    </citation>
    <scope>NUCLEOTIDE SEQUENCE [LARGE SCALE GENOMIC DNA]</scope>
    <source>
        <strain evidence="1 2">MT2928</strain>
    </source>
</reference>
<evidence type="ECO:0000313" key="1">
    <source>
        <dbReference type="EMBL" id="QPH56242.1"/>
    </source>
</evidence>